<evidence type="ECO:0000313" key="3">
    <source>
        <dbReference type="EMBL" id="QEC66313.1"/>
    </source>
</evidence>
<dbReference type="Pfam" id="PF02350">
    <property type="entry name" value="Epimerase_2"/>
    <property type="match status" value="1"/>
</dbReference>
<organism evidence="3 4">
    <name type="scientific">Panacibacter ginsenosidivorans</name>
    <dbReference type="NCBI Taxonomy" id="1813871"/>
    <lineage>
        <taxon>Bacteria</taxon>
        <taxon>Pseudomonadati</taxon>
        <taxon>Bacteroidota</taxon>
        <taxon>Chitinophagia</taxon>
        <taxon>Chitinophagales</taxon>
        <taxon>Chitinophagaceae</taxon>
        <taxon>Panacibacter</taxon>
    </lineage>
</organism>
<dbReference type="EMBL" id="CP042435">
    <property type="protein sequence ID" value="QEC66313.1"/>
    <property type="molecule type" value="Genomic_DNA"/>
</dbReference>
<name>A0A5B8V635_9BACT</name>
<keyword evidence="4" id="KW-1185">Reference proteome</keyword>
<dbReference type="NCBIfam" id="TIGR00236">
    <property type="entry name" value="wecB"/>
    <property type="match status" value="1"/>
</dbReference>
<dbReference type="InterPro" id="IPR029767">
    <property type="entry name" value="WecB-like"/>
</dbReference>
<dbReference type="EC" id="5.1.3.14" evidence="3"/>
<dbReference type="Gene3D" id="3.40.50.2000">
    <property type="entry name" value="Glycogen Phosphorylase B"/>
    <property type="match status" value="2"/>
</dbReference>
<dbReference type="Proteomes" id="UP000321533">
    <property type="component" value="Chromosome"/>
</dbReference>
<dbReference type="AlphaFoldDB" id="A0A5B8V635"/>
<comment type="similarity">
    <text evidence="1">Belongs to the UDP-N-acetylglucosamine 2-epimerase family.</text>
</comment>
<dbReference type="SUPFAM" id="SSF53756">
    <property type="entry name" value="UDP-Glycosyltransferase/glycogen phosphorylase"/>
    <property type="match status" value="1"/>
</dbReference>
<feature type="domain" description="UDP-N-acetylglucosamine 2-epimerase" evidence="2">
    <location>
        <begin position="21"/>
        <end position="354"/>
    </location>
</feature>
<dbReference type="OrthoDB" id="9803238at2"/>
<dbReference type="GO" id="GO:0008761">
    <property type="term" value="F:UDP-N-acetylglucosamine 2-epimerase activity"/>
    <property type="evidence" value="ECO:0007669"/>
    <property type="project" value="UniProtKB-EC"/>
</dbReference>
<evidence type="ECO:0000313" key="4">
    <source>
        <dbReference type="Proteomes" id="UP000321533"/>
    </source>
</evidence>
<accession>A0A5B8V635</accession>
<gene>
    <name evidence="3" type="ORF">FRZ67_02945</name>
</gene>
<protein>
    <submittedName>
        <fullName evidence="3">UDP-N-acetylglucosamine 2-epimerase (Non-hydrolyzing)</fullName>
        <ecNumber evidence="3">5.1.3.14</ecNumber>
    </submittedName>
</protein>
<dbReference type="PANTHER" id="PTHR43174">
    <property type="entry name" value="UDP-N-ACETYLGLUCOSAMINE 2-EPIMERASE"/>
    <property type="match status" value="1"/>
</dbReference>
<evidence type="ECO:0000259" key="2">
    <source>
        <dbReference type="Pfam" id="PF02350"/>
    </source>
</evidence>
<reference evidence="3 4" key="1">
    <citation type="journal article" date="2016" name="Int. J. Syst. Evol. Microbiol.">
        <title>Panacibacter ginsenosidivorans gen. nov., sp. nov., with ginsenoside converting activity isolated from soil of a ginseng field.</title>
        <authorList>
            <person name="Siddiqi M.Z."/>
            <person name="Muhammad Shafi S."/>
            <person name="Choi K.D."/>
            <person name="Im W.T."/>
        </authorList>
    </citation>
    <scope>NUCLEOTIDE SEQUENCE [LARGE SCALE GENOMIC DNA]</scope>
    <source>
        <strain evidence="3 4">Gsoil1550</strain>
    </source>
</reference>
<sequence>MKIITVVGARPQFVKAAVVSRALQHHGGMQELIVHTGQHYDNNMSDIFFEEMQIPQPAYNLEIKESLHGMMTARMMMGIEKILLDEKPNAVLVYGDTNSTMAASLAAAKLHIPVAHVEAGLRSFNMQMPEEINRIVTDKVSNLLFCPTQTAVDNLQAEGYTQSFYHIHLTGDVMYDAALFYFERSAPRIIEQLQLQDKQFILATIHRAENTKNILHLVSIVEALNELNKQQQVVVPLHPRTSKLIGQLSVKPLFTIIEPVGYFDMLQLLHNCSLVITDSGGLQKEAYFFKKFCVIMREQTEWKELTEHGFATIAGSNKEQIILQSQNFISNHFTSDIALYGDGNAGEKIANILENYLN</sequence>
<dbReference type="InterPro" id="IPR003331">
    <property type="entry name" value="UDP_GlcNAc_Epimerase_2_dom"/>
</dbReference>
<dbReference type="PANTHER" id="PTHR43174:SF1">
    <property type="entry name" value="UDP-N-ACETYLGLUCOSAMINE 2-EPIMERASE"/>
    <property type="match status" value="1"/>
</dbReference>
<evidence type="ECO:0000256" key="1">
    <source>
        <dbReference type="RuleBase" id="RU003513"/>
    </source>
</evidence>
<proteinExistence type="inferred from homology"/>
<dbReference type="CDD" id="cd03786">
    <property type="entry name" value="GTB_UDP-GlcNAc_2-Epimerase"/>
    <property type="match status" value="1"/>
</dbReference>
<dbReference type="KEGG" id="pgin:FRZ67_02945"/>
<dbReference type="RefSeq" id="WP_147188113.1">
    <property type="nucleotide sequence ID" value="NZ_CP042435.1"/>
</dbReference>
<keyword evidence="1 3" id="KW-0413">Isomerase</keyword>